<evidence type="ECO:0000256" key="1">
    <source>
        <dbReference type="SAM" id="MobiDB-lite"/>
    </source>
</evidence>
<proteinExistence type="predicted"/>
<comment type="caution">
    <text evidence="2">The sequence shown here is derived from an EMBL/GenBank/DDBJ whole genome shotgun (WGS) entry which is preliminary data.</text>
</comment>
<gene>
    <name evidence="2" type="ORF">WISP_38670</name>
</gene>
<organism evidence="2 3">
    <name type="scientific">Willisornis vidua</name>
    <name type="common">Xingu scale-backed antbird</name>
    <dbReference type="NCBI Taxonomy" id="1566151"/>
    <lineage>
        <taxon>Eukaryota</taxon>
        <taxon>Metazoa</taxon>
        <taxon>Chordata</taxon>
        <taxon>Craniata</taxon>
        <taxon>Vertebrata</taxon>
        <taxon>Euteleostomi</taxon>
        <taxon>Archelosauria</taxon>
        <taxon>Archosauria</taxon>
        <taxon>Dinosauria</taxon>
        <taxon>Saurischia</taxon>
        <taxon>Theropoda</taxon>
        <taxon>Coelurosauria</taxon>
        <taxon>Aves</taxon>
        <taxon>Neognathae</taxon>
        <taxon>Neoaves</taxon>
        <taxon>Telluraves</taxon>
        <taxon>Australaves</taxon>
        <taxon>Passeriformes</taxon>
        <taxon>Thamnophilidae</taxon>
        <taxon>Willisornis</taxon>
    </lineage>
</organism>
<protein>
    <submittedName>
        <fullName evidence="2">Protein pxr1-like</fullName>
    </submittedName>
</protein>
<keyword evidence="3" id="KW-1185">Reference proteome</keyword>
<accession>A0ABQ9DIB7</accession>
<dbReference type="EMBL" id="WHWB01033065">
    <property type="protein sequence ID" value="KAJ7422249.1"/>
    <property type="molecule type" value="Genomic_DNA"/>
</dbReference>
<sequence>MPAVFKTNLPLAKAKPIGYLGSTSGIMYLKKKWKKPTAQEQPEQRVEIRERNSPAGTKVNEEGGWGAPGNKAEIPL</sequence>
<evidence type="ECO:0000313" key="2">
    <source>
        <dbReference type="EMBL" id="KAJ7422249.1"/>
    </source>
</evidence>
<evidence type="ECO:0000313" key="3">
    <source>
        <dbReference type="Proteomes" id="UP001145742"/>
    </source>
</evidence>
<reference evidence="2" key="1">
    <citation type="submission" date="2019-10" db="EMBL/GenBank/DDBJ databases">
        <authorList>
            <person name="Soares A.E.R."/>
            <person name="Aleixo A."/>
            <person name="Schneider P."/>
            <person name="Miyaki C.Y."/>
            <person name="Schneider M.P."/>
            <person name="Mello C."/>
            <person name="Vasconcelos A.T.R."/>
        </authorList>
    </citation>
    <scope>NUCLEOTIDE SEQUENCE</scope>
    <source>
        <tissue evidence="2">Muscle</tissue>
    </source>
</reference>
<name>A0ABQ9DIB7_9PASS</name>
<feature type="compositionally biased region" description="Basic and acidic residues" evidence="1">
    <location>
        <begin position="42"/>
        <end position="52"/>
    </location>
</feature>
<dbReference type="Proteomes" id="UP001145742">
    <property type="component" value="Unassembled WGS sequence"/>
</dbReference>
<feature type="region of interest" description="Disordered" evidence="1">
    <location>
        <begin position="33"/>
        <end position="76"/>
    </location>
</feature>